<dbReference type="GO" id="GO:0003841">
    <property type="term" value="F:1-acylglycerol-3-phosphate O-acyltransferase activity"/>
    <property type="evidence" value="ECO:0007669"/>
    <property type="project" value="UniProtKB-EC"/>
</dbReference>
<dbReference type="InterPro" id="IPR002123">
    <property type="entry name" value="Plipid/glycerol_acylTrfase"/>
</dbReference>
<dbReference type="PANTHER" id="PTHR10434:SF66">
    <property type="entry name" value="PHOSPHOLIPID_GLYCEROL ACYLTRANSFERASE DOMAIN-CONTAINING PROTEIN"/>
    <property type="match status" value="1"/>
</dbReference>
<gene>
    <name evidence="6" type="ORF">AVDCRST_MAG56-3913</name>
</gene>
<dbReference type="SUPFAM" id="SSF69593">
    <property type="entry name" value="Glycerol-3-phosphate (1)-acyltransferase"/>
    <property type="match status" value="1"/>
</dbReference>
<dbReference type="Pfam" id="PF01553">
    <property type="entry name" value="Acyltransferase"/>
    <property type="match status" value="1"/>
</dbReference>
<dbReference type="GO" id="GO:0006654">
    <property type="term" value="P:phosphatidic acid biosynthetic process"/>
    <property type="evidence" value="ECO:0007669"/>
    <property type="project" value="TreeGrafter"/>
</dbReference>
<dbReference type="SMART" id="SM00563">
    <property type="entry name" value="PlsC"/>
    <property type="match status" value="1"/>
</dbReference>
<dbReference type="CDD" id="cd07989">
    <property type="entry name" value="LPLAT_AGPAT-like"/>
    <property type="match status" value="1"/>
</dbReference>
<keyword evidence="3 6" id="KW-0012">Acyltransferase</keyword>
<feature type="transmembrane region" description="Helical" evidence="4">
    <location>
        <begin position="45"/>
        <end position="65"/>
    </location>
</feature>
<keyword evidence="4" id="KW-0812">Transmembrane</keyword>
<feature type="domain" description="Phospholipid/glycerol acyltransferase" evidence="5">
    <location>
        <begin position="76"/>
        <end position="190"/>
    </location>
</feature>
<evidence type="ECO:0000256" key="2">
    <source>
        <dbReference type="ARBA" id="ARBA00022679"/>
    </source>
</evidence>
<comment type="pathway">
    <text evidence="1">Lipid metabolism.</text>
</comment>
<evidence type="ECO:0000259" key="5">
    <source>
        <dbReference type="SMART" id="SM00563"/>
    </source>
</evidence>
<keyword evidence="4" id="KW-1133">Transmembrane helix</keyword>
<evidence type="ECO:0000256" key="1">
    <source>
        <dbReference type="ARBA" id="ARBA00005189"/>
    </source>
</evidence>
<evidence type="ECO:0000256" key="3">
    <source>
        <dbReference type="ARBA" id="ARBA00023315"/>
    </source>
</evidence>
<dbReference type="EMBL" id="CADCTQ010000328">
    <property type="protein sequence ID" value="CAA9283458.1"/>
    <property type="molecule type" value="Genomic_DNA"/>
</dbReference>
<dbReference type="PANTHER" id="PTHR10434">
    <property type="entry name" value="1-ACYL-SN-GLYCEROL-3-PHOSPHATE ACYLTRANSFERASE"/>
    <property type="match status" value="1"/>
</dbReference>
<evidence type="ECO:0000313" key="6">
    <source>
        <dbReference type="EMBL" id="CAA9283458.1"/>
    </source>
</evidence>
<keyword evidence="2 6" id="KW-0808">Transferase</keyword>
<accession>A0A6J4JNZ6</accession>
<dbReference type="EC" id="2.3.1.51" evidence="6"/>
<dbReference type="AlphaFoldDB" id="A0A6J4JNZ6"/>
<sequence>MKKLLLKIYLAYSIAVFCVIMTASLPLVTLPFVLGERVGGRMAYFFLKAWGTSFGWLCGIWFRAVGRRKIDPHRTYVYVANHNSYLDSPAFVTAIPGQFRPLGKAELKKVPVFGWLYPYVVITVDRGSTASKLNSVRKLRQKLSSGISVFLFPEGKMNQSADPMLPFQDGAFRLAVEMQTPIMPMVILNSRRLLPRSPFVLRPGIITTVFLEPVEVAGLTMADVPGLKQRVYDRMREALEEQHRYAGFKGWVAS</sequence>
<organism evidence="6">
    <name type="scientific">uncultured Cytophagales bacterium</name>
    <dbReference type="NCBI Taxonomy" id="158755"/>
    <lineage>
        <taxon>Bacteria</taxon>
        <taxon>Pseudomonadati</taxon>
        <taxon>Bacteroidota</taxon>
        <taxon>Sphingobacteriia</taxon>
        <taxon>Sphingobacteriales</taxon>
        <taxon>environmental samples</taxon>
    </lineage>
</organism>
<evidence type="ECO:0000256" key="4">
    <source>
        <dbReference type="SAM" id="Phobius"/>
    </source>
</evidence>
<name>A0A6J4JNZ6_9SPHI</name>
<reference evidence="6" key="1">
    <citation type="submission" date="2020-02" db="EMBL/GenBank/DDBJ databases">
        <authorList>
            <person name="Meier V. D."/>
        </authorList>
    </citation>
    <scope>NUCLEOTIDE SEQUENCE</scope>
    <source>
        <strain evidence="6">AVDCRST_MAG56</strain>
    </source>
</reference>
<proteinExistence type="predicted"/>
<protein>
    <submittedName>
        <fullName evidence="6">1-acyl-sn-glycerol-3-phosphate acyltransferase</fullName>
        <ecNumber evidence="6">2.3.1.51</ecNumber>
    </submittedName>
</protein>
<feature type="transmembrane region" description="Helical" evidence="4">
    <location>
        <begin position="9"/>
        <end position="33"/>
    </location>
</feature>
<keyword evidence="4" id="KW-0472">Membrane</keyword>